<evidence type="ECO:0000256" key="7">
    <source>
        <dbReference type="SAM" id="Phobius"/>
    </source>
</evidence>
<keyword evidence="2" id="KW-0813">Transport</keyword>
<dbReference type="PANTHER" id="PTHR32468:SF0">
    <property type="entry name" value="K(+)_H(+) ANTIPORTER 1"/>
    <property type="match status" value="1"/>
</dbReference>
<sequence>MVGFAGEMLSPEVPPSSSTLAKPNRLRVLAFYLGMIGIAIGLFLLIDYWGVRAVALHSSGTAAPAHLKAEIPIVLHVLLALAVIILTTRTIGNLFAWFQQPPVVGEVIGGILLGPSLLGRIAPEMFRYLLPHSVAPFLNVIAQLGVILYMFLVGMELDLKVVTRSGHAALAISHASILVPFLLGALVALGIYPIMAEGHVSFTMFALFLGISMSITAFPVLARILTDRGVSKTRMGSIALACAAVDDVTAWCLLALVISLAKANVSSALVTWGLTAGYIAFVFILLGPLVRRGIPWLEKTPELTRTGMAVIFVAMLMSSMATEFIGIHAIFGAFLLGTVIPHDSKVTAGLTHRLHDVISVLFLPAFFAFTGMRTQVALISGAQAWAVCGLIVLCACAGKFGGSAIASKLVGLNWRDASSLGILMNTRGLVELIALNIGLDLGVISPTLFAMLVIMALTTTLMTTPILHLLTRKHPWV</sequence>
<proteinExistence type="predicted"/>
<keyword evidence="6 7" id="KW-0472">Membrane</keyword>
<evidence type="ECO:0000313" key="10">
    <source>
        <dbReference type="Proteomes" id="UP001165089"/>
    </source>
</evidence>
<dbReference type="InterPro" id="IPR038770">
    <property type="entry name" value="Na+/solute_symporter_sf"/>
</dbReference>
<keyword evidence="4 7" id="KW-1133">Transmembrane helix</keyword>
<feature type="transmembrane region" description="Helical" evidence="7">
    <location>
        <begin position="103"/>
        <end position="122"/>
    </location>
</feature>
<feature type="transmembrane region" description="Helical" evidence="7">
    <location>
        <begin position="354"/>
        <end position="372"/>
    </location>
</feature>
<comment type="subcellular location">
    <subcellularLocation>
        <location evidence="1">Membrane</location>
        <topology evidence="1">Multi-pass membrane protein</topology>
    </subcellularLocation>
</comment>
<evidence type="ECO:0000256" key="3">
    <source>
        <dbReference type="ARBA" id="ARBA00022692"/>
    </source>
</evidence>
<evidence type="ECO:0000256" key="1">
    <source>
        <dbReference type="ARBA" id="ARBA00004141"/>
    </source>
</evidence>
<dbReference type="EMBL" id="BSDD01000003">
    <property type="protein sequence ID" value="GLH70408.1"/>
    <property type="molecule type" value="Genomic_DNA"/>
</dbReference>
<evidence type="ECO:0000259" key="8">
    <source>
        <dbReference type="Pfam" id="PF00999"/>
    </source>
</evidence>
<evidence type="ECO:0000313" key="9">
    <source>
        <dbReference type="EMBL" id="GLH70408.1"/>
    </source>
</evidence>
<name>A0ABQ5Q7G4_9BACT</name>
<feature type="transmembrane region" description="Helical" evidence="7">
    <location>
        <begin position="238"/>
        <end position="261"/>
    </location>
</feature>
<dbReference type="PANTHER" id="PTHR32468">
    <property type="entry name" value="CATION/H + ANTIPORTER"/>
    <property type="match status" value="1"/>
</dbReference>
<dbReference type="Gene3D" id="1.20.1530.20">
    <property type="match status" value="1"/>
</dbReference>
<evidence type="ECO:0000256" key="2">
    <source>
        <dbReference type="ARBA" id="ARBA00022448"/>
    </source>
</evidence>
<feature type="domain" description="Cation/H+ exchanger transmembrane" evidence="8">
    <location>
        <begin position="86"/>
        <end position="467"/>
    </location>
</feature>
<dbReference type="Pfam" id="PF00999">
    <property type="entry name" value="Na_H_Exchanger"/>
    <property type="match status" value="1"/>
</dbReference>
<accession>A0ABQ5Q7G4</accession>
<dbReference type="InterPro" id="IPR006153">
    <property type="entry name" value="Cation/H_exchanger_TM"/>
</dbReference>
<feature type="transmembrane region" description="Helical" evidence="7">
    <location>
        <begin position="71"/>
        <end position="91"/>
    </location>
</feature>
<feature type="transmembrane region" description="Helical" evidence="7">
    <location>
        <begin position="204"/>
        <end position="226"/>
    </location>
</feature>
<dbReference type="RefSeq" id="WP_285725125.1">
    <property type="nucleotide sequence ID" value="NZ_BSDD01000003.1"/>
</dbReference>
<feature type="transmembrane region" description="Helical" evidence="7">
    <location>
        <begin position="384"/>
        <end position="406"/>
    </location>
</feature>
<protein>
    <recommendedName>
        <fullName evidence="8">Cation/H+ exchanger transmembrane domain-containing protein</fullName>
    </recommendedName>
</protein>
<feature type="transmembrane region" description="Helical" evidence="7">
    <location>
        <begin position="267"/>
        <end position="290"/>
    </location>
</feature>
<reference evidence="9 10" key="1">
    <citation type="journal article" date="2023" name="Antonie Van Leeuwenhoek">
        <title>Mesoterricola silvestris gen. nov., sp. nov., Mesoterricola sediminis sp. nov., Geothrix oryzae sp. nov., Geothrix edaphica sp. nov., Geothrix rubra sp. nov., and Geothrix limicola sp. nov., six novel members of Acidobacteriota isolated from soils.</title>
        <authorList>
            <person name="Itoh H."/>
            <person name="Sugisawa Y."/>
            <person name="Mise K."/>
            <person name="Xu Z."/>
            <person name="Kuniyasu M."/>
            <person name="Ushijima N."/>
            <person name="Kawano K."/>
            <person name="Kobayashi E."/>
            <person name="Shiratori Y."/>
            <person name="Masuda Y."/>
            <person name="Senoo K."/>
        </authorList>
    </citation>
    <scope>NUCLEOTIDE SEQUENCE [LARGE SCALE GENOMIC DNA]</scope>
    <source>
        <strain evidence="9 10">Red803</strain>
    </source>
</reference>
<feature type="transmembrane region" description="Helical" evidence="7">
    <location>
        <begin position="29"/>
        <end position="51"/>
    </location>
</feature>
<evidence type="ECO:0000256" key="4">
    <source>
        <dbReference type="ARBA" id="ARBA00022989"/>
    </source>
</evidence>
<dbReference type="Proteomes" id="UP001165089">
    <property type="component" value="Unassembled WGS sequence"/>
</dbReference>
<keyword evidence="10" id="KW-1185">Reference proteome</keyword>
<evidence type="ECO:0000256" key="6">
    <source>
        <dbReference type="ARBA" id="ARBA00023136"/>
    </source>
</evidence>
<evidence type="ECO:0000256" key="5">
    <source>
        <dbReference type="ARBA" id="ARBA00023065"/>
    </source>
</evidence>
<comment type="caution">
    <text evidence="9">The sequence shown here is derived from an EMBL/GenBank/DDBJ whole genome shotgun (WGS) entry which is preliminary data.</text>
</comment>
<gene>
    <name evidence="9" type="ORF">GETHPA_19410</name>
</gene>
<feature type="transmembrane region" description="Helical" evidence="7">
    <location>
        <begin position="167"/>
        <end position="192"/>
    </location>
</feature>
<feature type="transmembrane region" description="Helical" evidence="7">
    <location>
        <begin position="134"/>
        <end position="155"/>
    </location>
</feature>
<feature type="transmembrane region" description="Helical" evidence="7">
    <location>
        <begin position="310"/>
        <end position="334"/>
    </location>
</feature>
<feature type="transmembrane region" description="Helical" evidence="7">
    <location>
        <begin position="448"/>
        <end position="470"/>
    </location>
</feature>
<organism evidence="9 10">
    <name type="scientific">Geothrix rubra</name>
    <dbReference type="NCBI Taxonomy" id="2927977"/>
    <lineage>
        <taxon>Bacteria</taxon>
        <taxon>Pseudomonadati</taxon>
        <taxon>Acidobacteriota</taxon>
        <taxon>Holophagae</taxon>
        <taxon>Holophagales</taxon>
        <taxon>Holophagaceae</taxon>
        <taxon>Geothrix</taxon>
    </lineage>
</organism>
<dbReference type="InterPro" id="IPR050794">
    <property type="entry name" value="CPA2_transporter"/>
</dbReference>
<keyword evidence="3 7" id="KW-0812">Transmembrane</keyword>
<keyword evidence="5" id="KW-0406">Ion transport</keyword>